<comment type="caution">
    <text evidence="2">The sequence shown here is derived from an EMBL/GenBank/DDBJ whole genome shotgun (WGS) entry which is preliminary data.</text>
</comment>
<evidence type="ECO:0000256" key="1">
    <source>
        <dbReference type="SAM" id="SignalP"/>
    </source>
</evidence>
<accession>A0AAD6S611</accession>
<gene>
    <name evidence="2" type="ORF">C8F04DRAFT_1403328</name>
</gene>
<dbReference type="EMBL" id="JARJCM010000249">
    <property type="protein sequence ID" value="KAJ7020846.1"/>
    <property type="molecule type" value="Genomic_DNA"/>
</dbReference>
<feature type="signal peptide" evidence="1">
    <location>
        <begin position="1"/>
        <end position="27"/>
    </location>
</feature>
<name>A0AAD6S611_9AGAR</name>
<protein>
    <submittedName>
        <fullName evidence="2">Uncharacterized protein</fullName>
    </submittedName>
</protein>
<evidence type="ECO:0000313" key="3">
    <source>
        <dbReference type="Proteomes" id="UP001218188"/>
    </source>
</evidence>
<reference evidence="2" key="1">
    <citation type="submission" date="2023-03" db="EMBL/GenBank/DDBJ databases">
        <title>Massive genome expansion in bonnet fungi (Mycena s.s.) driven by repeated elements and novel gene families across ecological guilds.</title>
        <authorList>
            <consortium name="Lawrence Berkeley National Laboratory"/>
            <person name="Harder C.B."/>
            <person name="Miyauchi S."/>
            <person name="Viragh M."/>
            <person name="Kuo A."/>
            <person name="Thoen E."/>
            <person name="Andreopoulos B."/>
            <person name="Lu D."/>
            <person name="Skrede I."/>
            <person name="Drula E."/>
            <person name="Henrissat B."/>
            <person name="Morin E."/>
            <person name="Kohler A."/>
            <person name="Barry K."/>
            <person name="LaButti K."/>
            <person name="Morin E."/>
            <person name="Salamov A."/>
            <person name="Lipzen A."/>
            <person name="Mereny Z."/>
            <person name="Hegedus B."/>
            <person name="Baldrian P."/>
            <person name="Stursova M."/>
            <person name="Weitz H."/>
            <person name="Taylor A."/>
            <person name="Grigoriev I.V."/>
            <person name="Nagy L.G."/>
            <person name="Martin F."/>
            <person name="Kauserud H."/>
        </authorList>
    </citation>
    <scope>NUCLEOTIDE SEQUENCE</scope>
    <source>
        <strain evidence="2">CBHHK200</strain>
    </source>
</reference>
<dbReference type="Proteomes" id="UP001218188">
    <property type="component" value="Unassembled WGS sequence"/>
</dbReference>
<organism evidence="2 3">
    <name type="scientific">Mycena alexandri</name>
    <dbReference type="NCBI Taxonomy" id="1745969"/>
    <lineage>
        <taxon>Eukaryota</taxon>
        <taxon>Fungi</taxon>
        <taxon>Dikarya</taxon>
        <taxon>Basidiomycota</taxon>
        <taxon>Agaricomycotina</taxon>
        <taxon>Agaricomycetes</taxon>
        <taxon>Agaricomycetidae</taxon>
        <taxon>Agaricales</taxon>
        <taxon>Marasmiineae</taxon>
        <taxon>Mycenaceae</taxon>
        <taxon>Mycena</taxon>
    </lineage>
</organism>
<dbReference type="AlphaFoldDB" id="A0AAD6S611"/>
<sequence length="659" mass="73418">MASPTETTAFVVALVALTISLFQVIQQYMGTSAVRNKVGRAAIGVWYKKNRRVWNFSEWKVALEYLQPTVTWDAVENCLDEQENEEHRILALFRGKYQASEAQRLVVRPQGMQFVENPRLRLQRVESNPEKGSPEVAAASLTWIERFASRRYERLLSWRNAPRQHPVTATWMNLLAALVGNPLDLTNHTSSSYFDADSIPSSSDNPLMFMHLSDLVAFGVMLDMEIVGRCDLQRPAIHMRGQFCSIMTQEESGIGVVGRYHSTPSHVHNMQTCTPSELRALVRLAQGYMHIGDCGAHMRDWGYNSANALFGIVTARETPEDWFQMSVKPTFRTQCEGDTDSQWGGRWSHPPPATHRVPFLLTICGNPAVATSFPHSLLEEWPEIERSPAAQTAYGLISQGVGFIEPTPGFCTRLNAQHIVRNEYKLASNWGAEHGGVRGWAITSSAEFVRRVSTCWPVNAQSNQVPILAEVRGLLETGNLSTAWGRAYNSTVKRFAGENKPWKPYAGTLCWIQCMMLDTWIARHVDLLMQGITDEASIPVDAATANKYAFLAVQGPMTKGTTTGWKRPRALFIRHYLARLADGIVDNQGTRVGASCMSPGSGSGAAGWTGMAIGNADNWAALDAVLTLRAILMATRLELMYNTDVFLELQQFDPMIRMA</sequence>
<feature type="chain" id="PRO_5042233951" evidence="1">
    <location>
        <begin position="28"/>
        <end position="659"/>
    </location>
</feature>
<keyword evidence="1" id="KW-0732">Signal</keyword>
<proteinExistence type="predicted"/>
<evidence type="ECO:0000313" key="2">
    <source>
        <dbReference type="EMBL" id="KAJ7020846.1"/>
    </source>
</evidence>
<keyword evidence="3" id="KW-1185">Reference proteome</keyword>